<keyword evidence="2" id="KW-1185">Reference proteome</keyword>
<feature type="non-terminal residue" evidence="1">
    <location>
        <position position="1"/>
    </location>
</feature>
<comment type="caution">
    <text evidence="1">The sequence shown here is derived from an EMBL/GenBank/DDBJ whole genome shotgun (WGS) entry which is preliminary data.</text>
</comment>
<sequence>QKDSATVGDPREIPTDKELEFLKETEKLVNKYTKDYILQFEELRTCYTQEYLDELERFVKHLENKLDLTRKGYELYKPVDFKKVDEFKTLIHLGRDFVAE</sequence>
<protein>
    <submittedName>
        <fullName evidence="1">32983_t:CDS:1</fullName>
    </submittedName>
</protein>
<dbReference type="Proteomes" id="UP000789920">
    <property type="component" value="Unassembled WGS sequence"/>
</dbReference>
<accession>A0ACA9ST30</accession>
<organism evidence="1 2">
    <name type="scientific">Racocetra persica</name>
    <dbReference type="NCBI Taxonomy" id="160502"/>
    <lineage>
        <taxon>Eukaryota</taxon>
        <taxon>Fungi</taxon>
        <taxon>Fungi incertae sedis</taxon>
        <taxon>Mucoromycota</taxon>
        <taxon>Glomeromycotina</taxon>
        <taxon>Glomeromycetes</taxon>
        <taxon>Diversisporales</taxon>
        <taxon>Gigasporaceae</taxon>
        <taxon>Racocetra</taxon>
    </lineage>
</organism>
<dbReference type="EMBL" id="CAJVQC010159203">
    <property type="protein sequence ID" value="CAG8848093.1"/>
    <property type="molecule type" value="Genomic_DNA"/>
</dbReference>
<name>A0ACA9ST30_9GLOM</name>
<proteinExistence type="predicted"/>
<evidence type="ECO:0000313" key="1">
    <source>
        <dbReference type="EMBL" id="CAG8848093.1"/>
    </source>
</evidence>
<evidence type="ECO:0000313" key="2">
    <source>
        <dbReference type="Proteomes" id="UP000789920"/>
    </source>
</evidence>
<gene>
    <name evidence="1" type="ORF">RPERSI_LOCUS34950</name>
</gene>
<reference evidence="1" key="1">
    <citation type="submission" date="2021-06" db="EMBL/GenBank/DDBJ databases">
        <authorList>
            <person name="Kallberg Y."/>
            <person name="Tangrot J."/>
            <person name="Rosling A."/>
        </authorList>
    </citation>
    <scope>NUCLEOTIDE SEQUENCE</scope>
    <source>
        <strain evidence="1">MA461A</strain>
    </source>
</reference>